<dbReference type="RefSeq" id="WP_093153207.1">
    <property type="nucleotide sequence ID" value="NZ_FOUP01000005.1"/>
</dbReference>
<evidence type="ECO:0000313" key="4">
    <source>
        <dbReference type="Proteomes" id="UP000270697"/>
    </source>
</evidence>
<dbReference type="EMBL" id="FOUP01000005">
    <property type="protein sequence ID" value="SFN58662.1"/>
    <property type="molecule type" value="Genomic_DNA"/>
</dbReference>
<dbReference type="OrthoDB" id="3693449at2"/>
<evidence type="ECO:0000313" key="1">
    <source>
        <dbReference type="EMBL" id="RKT83235.1"/>
    </source>
</evidence>
<keyword evidence="4" id="KW-1185">Reference proteome</keyword>
<dbReference type="EMBL" id="RBXX01000002">
    <property type="protein sequence ID" value="RKT83235.1"/>
    <property type="molecule type" value="Genomic_DNA"/>
</dbReference>
<evidence type="ECO:0000313" key="2">
    <source>
        <dbReference type="EMBL" id="SFN58662.1"/>
    </source>
</evidence>
<sequence length="72" mass="7858">MHRSWLRTKASESKTKVTNKVAERARALVPGQRDGEAASCMVCGRWMRPTGAVQGDGRVCSPACARQWAQGL</sequence>
<dbReference type="AlphaFoldDB" id="A0A1I5A867"/>
<proteinExistence type="predicted"/>
<reference evidence="2 3" key="1">
    <citation type="submission" date="2016-10" db="EMBL/GenBank/DDBJ databases">
        <authorList>
            <person name="de Groot N.N."/>
        </authorList>
    </citation>
    <scope>NUCLEOTIDE SEQUENCE [LARGE SCALE GENOMIC DNA]</scope>
    <source>
        <strain evidence="2 3">CPCC 201259</strain>
    </source>
</reference>
<evidence type="ECO:0000313" key="3">
    <source>
        <dbReference type="Proteomes" id="UP000199398"/>
    </source>
</evidence>
<dbReference type="Proteomes" id="UP000199398">
    <property type="component" value="Unassembled WGS sequence"/>
</dbReference>
<name>A0A1I5A867_9PSEU</name>
<organism evidence="2 3">
    <name type="scientific">Saccharopolyspora antimicrobica</name>
    <dbReference type="NCBI Taxonomy" id="455193"/>
    <lineage>
        <taxon>Bacteria</taxon>
        <taxon>Bacillati</taxon>
        <taxon>Actinomycetota</taxon>
        <taxon>Actinomycetes</taxon>
        <taxon>Pseudonocardiales</taxon>
        <taxon>Pseudonocardiaceae</taxon>
        <taxon>Saccharopolyspora</taxon>
    </lineage>
</organism>
<reference evidence="1 4" key="2">
    <citation type="submission" date="2018-10" db="EMBL/GenBank/DDBJ databases">
        <title>Sequencing the genomes of 1000 actinobacteria strains.</title>
        <authorList>
            <person name="Klenk H.-P."/>
        </authorList>
    </citation>
    <scope>NUCLEOTIDE SEQUENCE [LARGE SCALE GENOMIC DNA]</scope>
    <source>
        <strain evidence="1 4">DSM 45119</strain>
    </source>
</reference>
<dbReference type="Proteomes" id="UP000270697">
    <property type="component" value="Unassembled WGS sequence"/>
</dbReference>
<protein>
    <submittedName>
        <fullName evidence="2">Uncharacterized protein</fullName>
    </submittedName>
</protein>
<accession>A0A1I5A867</accession>
<gene>
    <name evidence="1" type="ORF">ATL45_1512</name>
    <name evidence="2" type="ORF">SAMN05421805_105285</name>
</gene>